<dbReference type="InterPro" id="IPR025351">
    <property type="entry name" value="Pvc16_N"/>
</dbReference>
<proteinExistence type="predicted"/>
<comment type="caution">
    <text evidence="2">The sequence shown here is derived from an EMBL/GenBank/DDBJ whole genome shotgun (WGS) entry which is preliminary data.</text>
</comment>
<dbReference type="Proteomes" id="UP000295636">
    <property type="component" value="Unassembled WGS sequence"/>
</dbReference>
<gene>
    <name evidence="2" type="ORF">E1757_14885</name>
</gene>
<feature type="domain" description="Pvc16 N-terminal" evidence="1">
    <location>
        <begin position="10"/>
        <end position="181"/>
    </location>
</feature>
<reference evidence="2 3" key="1">
    <citation type="submission" date="2019-03" db="EMBL/GenBank/DDBJ databases">
        <title>This is whole genome sequence of Paenibacillus sp MS74 strain.</title>
        <authorList>
            <person name="Trinh H.N."/>
        </authorList>
    </citation>
    <scope>NUCLEOTIDE SEQUENCE [LARGE SCALE GENOMIC DNA]</scope>
    <source>
        <strain evidence="2 3">MS74</strain>
    </source>
</reference>
<dbReference type="EMBL" id="SMRT01000006">
    <property type="protein sequence ID" value="TDF97121.1"/>
    <property type="molecule type" value="Genomic_DNA"/>
</dbReference>
<evidence type="ECO:0000313" key="3">
    <source>
        <dbReference type="Proteomes" id="UP000295636"/>
    </source>
</evidence>
<name>A0A4R5KNA4_9BACL</name>
<sequence>MGDYTVIADVGASLLKLLREQMTPDPIPQPELIGLASPADKGDLYLSLYLYSIKESGDNRQTRMIARGTGEIQYPPETVDLYYLLTAYSAAELQSRVMDEHRILGRAIQVLYDNSILRGSSLVGTLADQGEEVRIVMDALSGEALTRMWNFGDVPYRLSVGYVAGPVNIDSTRIKTTKRVTERDFRIQG</sequence>
<dbReference type="AlphaFoldDB" id="A0A4R5KNA4"/>
<dbReference type="Pfam" id="PF14065">
    <property type="entry name" value="Pvc16_N"/>
    <property type="match status" value="1"/>
</dbReference>
<accession>A0A4R5KNA4</accession>
<evidence type="ECO:0000313" key="2">
    <source>
        <dbReference type="EMBL" id="TDF97121.1"/>
    </source>
</evidence>
<keyword evidence="3" id="KW-1185">Reference proteome</keyword>
<evidence type="ECO:0000259" key="1">
    <source>
        <dbReference type="Pfam" id="PF14065"/>
    </source>
</evidence>
<organism evidence="2 3">
    <name type="scientific">Paenibacillus piri</name>
    <dbReference type="NCBI Taxonomy" id="2547395"/>
    <lineage>
        <taxon>Bacteria</taxon>
        <taxon>Bacillati</taxon>
        <taxon>Bacillota</taxon>
        <taxon>Bacilli</taxon>
        <taxon>Bacillales</taxon>
        <taxon>Paenibacillaceae</taxon>
        <taxon>Paenibacillus</taxon>
    </lineage>
</organism>
<protein>
    <submittedName>
        <fullName evidence="2">DUF4255 domain-containing protein</fullName>
    </submittedName>
</protein>
<dbReference type="OrthoDB" id="2651753at2"/>